<dbReference type="RefSeq" id="WP_094367243.1">
    <property type="nucleotide sequence ID" value="NZ_NOJY02000004.1"/>
</dbReference>
<dbReference type="CDD" id="cd00158">
    <property type="entry name" value="RHOD"/>
    <property type="match status" value="1"/>
</dbReference>
<accession>A0A371J8A0</accession>
<dbReference type="PROSITE" id="PS50206">
    <property type="entry name" value="RHODANESE_3"/>
    <property type="match status" value="1"/>
</dbReference>
<keyword evidence="3" id="KW-1185">Reference proteome</keyword>
<dbReference type="Pfam" id="PF00581">
    <property type="entry name" value="Rhodanese"/>
    <property type="match status" value="1"/>
</dbReference>
<gene>
    <name evidence="2" type="ORF">CHL78_003520</name>
</gene>
<reference evidence="2 3" key="1">
    <citation type="journal article" date="2017" name="Genome Announc.">
        <title>Draft Genome Sequence of Romboutsia weinsteinii sp. nov. Strain CCRI-19649(T) Isolated from Surface Water.</title>
        <authorList>
            <person name="Maheux A.F."/>
            <person name="Boudreau D.K."/>
            <person name="Berube E."/>
            <person name="Boissinot M."/>
            <person name="Cantin P."/>
            <person name="Raymond F."/>
            <person name="Corbeil J."/>
            <person name="Omar R.F."/>
            <person name="Bergeron M.G."/>
        </authorList>
    </citation>
    <scope>NUCLEOTIDE SEQUENCE [LARGE SCALE GENOMIC DNA]</scope>
    <source>
        <strain evidence="2 3">CCRI-19649</strain>
    </source>
</reference>
<sequence length="100" mass="11875">MYYKNINTKQLRKILEDKEDICLVDVRTEEEFEEKNIESAINIPLMELMYNVDEIEEYKDKKVIVYCRSGHRSITACNLLSMEGFKNLYNLDKGIIDFVL</sequence>
<organism evidence="2 3">
    <name type="scientific">Romboutsia weinsteinii</name>
    <dbReference type="NCBI Taxonomy" id="2020949"/>
    <lineage>
        <taxon>Bacteria</taxon>
        <taxon>Bacillati</taxon>
        <taxon>Bacillota</taxon>
        <taxon>Clostridia</taxon>
        <taxon>Peptostreptococcales</taxon>
        <taxon>Peptostreptococcaceae</taxon>
        <taxon>Romboutsia</taxon>
    </lineage>
</organism>
<comment type="caution">
    <text evidence="2">The sequence shown here is derived from an EMBL/GenBank/DDBJ whole genome shotgun (WGS) entry which is preliminary data.</text>
</comment>
<dbReference type="PANTHER" id="PTHR43031:SF1">
    <property type="entry name" value="PYRIDINE NUCLEOTIDE-DISULPHIDE OXIDOREDUCTASE"/>
    <property type="match status" value="1"/>
</dbReference>
<dbReference type="InterPro" id="IPR001763">
    <property type="entry name" value="Rhodanese-like_dom"/>
</dbReference>
<dbReference type="SUPFAM" id="SSF52821">
    <property type="entry name" value="Rhodanese/Cell cycle control phosphatase"/>
    <property type="match status" value="1"/>
</dbReference>
<dbReference type="InterPro" id="IPR036873">
    <property type="entry name" value="Rhodanese-like_dom_sf"/>
</dbReference>
<feature type="domain" description="Rhodanese" evidence="1">
    <location>
        <begin position="17"/>
        <end position="100"/>
    </location>
</feature>
<dbReference type="OrthoDB" id="9800872at2"/>
<dbReference type="SMART" id="SM00450">
    <property type="entry name" value="RHOD"/>
    <property type="match status" value="1"/>
</dbReference>
<evidence type="ECO:0000313" key="2">
    <source>
        <dbReference type="EMBL" id="RDY29001.1"/>
    </source>
</evidence>
<dbReference type="PANTHER" id="PTHR43031">
    <property type="entry name" value="FAD-DEPENDENT OXIDOREDUCTASE"/>
    <property type="match status" value="1"/>
</dbReference>
<evidence type="ECO:0000259" key="1">
    <source>
        <dbReference type="PROSITE" id="PS50206"/>
    </source>
</evidence>
<dbReference type="InterPro" id="IPR050229">
    <property type="entry name" value="GlpE_sulfurtransferase"/>
</dbReference>
<dbReference type="Proteomes" id="UP000215694">
    <property type="component" value="Unassembled WGS sequence"/>
</dbReference>
<protein>
    <submittedName>
        <fullName evidence="2">Rhodanese-like domain-containing protein</fullName>
    </submittedName>
</protein>
<dbReference type="EMBL" id="NOJY02000004">
    <property type="protein sequence ID" value="RDY29001.1"/>
    <property type="molecule type" value="Genomic_DNA"/>
</dbReference>
<dbReference type="AlphaFoldDB" id="A0A371J8A0"/>
<evidence type="ECO:0000313" key="3">
    <source>
        <dbReference type="Proteomes" id="UP000215694"/>
    </source>
</evidence>
<proteinExistence type="predicted"/>
<dbReference type="Gene3D" id="3.40.250.10">
    <property type="entry name" value="Rhodanese-like domain"/>
    <property type="match status" value="1"/>
</dbReference>
<name>A0A371J8A0_9FIRM</name>